<feature type="domain" description="HDOD" evidence="1">
    <location>
        <begin position="19"/>
        <end position="214"/>
    </location>
</feature>
<proteinExistence type="predicted"/>
<gene>
    <name evidence="2" type="ORF">Verru16b_02172</name>
</gene>
<dbReference type="OrthoDB" id="9788446at2"/>
<dbReference type="EMBL" id="CP016094">
    <property type="protein sequence ID" value="AOS45096.1"/>
    <property type="molecule type" value="Genomic_DNA"/>
</dbReference>
<dbReference type="InterPro" id="IPR052340">
    <property type="entry name" value="RNase_Y/CdgJ"/>
</dbReference>
<dbReference type="Pfam" id="PF08668">
    <property type="entry name" value="HDOD"/>
    <property type="match status" value="1"/>
</dbReference>
<dbReference type="PANTHER" id="PTHR33525">
    <property type="match status" value="1"/>
</dbReference>
<dbReference type="AlphaFoldDB" id="A0A1D8AW47"/>
<sequence>MSAPLPPTIEKVCEAALKLPCAPSLLPRLSQALQSDSSSAQDIERLISLDPSLAACTLRLANSAALGRGSVATVEEAVFRLGAKEIYRLAALALVGRWEGGVTSGLRWSPGDFSRHALCTAIAAEVLASTTERIDPQLAYTAGLVCDVGKLALAHSCHDFYPAVRVCAEQTKCTWEQAERTVLGYHHADAGTRLLKAWNFPALFIRAVEHQFLPMSAPADALPLLAHLHAAKYLATSMGPGVMEEGFLTQIHGAFLTEWGFTTDILDSAMPIVLEKASARLGEKLHNGTIAL</sequence>
<keyword evidence="3" id="KW-1185">Reference proteome</keyword>
<dbReference type="STRING" id="1838286.Verru16b_02172"/>
<accession>A0A1D8AW47</accession>
<dbReference type="Proteomes" id="UP000095228">
    <property type="component" value="Chromosome"/>
</dbReference>
<dbReference type="InterPro" id="IPR013976">
    <property type="entry name" value="HDOD"/>
</dbReference>
<evidence type="ECO:0000313" key="3">
    <source>
        <dbReference type="Proteomes" id="UP000095228"/>
    </source>
</evidence>
<reference evidence="2 3" key="1">
    <citation type="submission" date="2016-06" db="EMBL/GenBank/DDBJ databases">
        <title>Three novel species with peptidoglycan cell walls form the new genus Lacunisphaera gen. nov. in the family Opitutaceae of the verrucomicrobial subdivision 4.</title>
        <authorList>
            <person name="Rast P."/>
            <person name="Gloeckner I."/>
            <person name="Jogler M."/>
            <person name="Boedeker C."/>
            <person name="Jeske O."/>
            <person name="Wiegand S."/>
            <person name="Reinhardt R."/>
            <person name="Schumann P."/>
            <person name="Rohde M."/>
            <person name="Spring S."/>
            <person name="Gloeckner F.O."/>
            <person name="Jogler C."/>
        </authorList>
    </citation>
    <scope>NUCLEOTIDE SEQUENCE [LARGE SCALE GENOMIC DNA]</scope>
    <source>
        <strain evidence="2 3">IG16b</strain>
    </source>
</reference>
<dbReference type="PANTHER" id="PTHR33525:SF6">
    <property type="entry name" value="HDOD DOMAIN-CONTAINING PROTEIN"/>
    <property type="match status" value="1"/>
</dbReference>
<evidence type="ECO:0000313" key="2">
    <source>
        <dbReference type="EMBL" id="AOS45096.1"/>
    </source>
</evidence>
<organism evidence="2 3">
    <name type="scientific">Lacunisphaera limnophila</name>
    <dbReference type="NCBI Taxonomy" id="1838286"/>
    <lineage>
        <taxon>Bacteria</taxon>
        <taxon>Pseudomonadati</taxon>
        <taxon>Verrucomicrobiota</taxon>
        <taxon>Opitutia</taxon>
        <taxon>Opitutales</taxon>
        <taxon>Opitutaceae</taxon>
        <taxon>Lacunisphaera</taxon>
    </lineage>
</organism>
<dbReference type="PROSITE" id="PS51833">
    <property type="entry name" value="HDOD"/>
    <property type="match status" value="1"/>
</dbReference>
<dbReference type="SUPFAM" id="SSF109604">
    <property type="entry name" value="HD-domain/PDEase-like"/>
    <property type="match status" value="1"/>
</dbReference>
<evidence type="ECO:0000259" key="1">
    <source>
        <dbReference type="PROSITE" id="PS51833"/>
    </source>
</evidence>
<protein>
    <submittedName>
        <fullName evidence="2">HDOD domain protein</fullName>
    </submittedName>
</protein>
<dbReference type="RefSeq" id="WP_069962284.1">
    <property type="nucleotide sequence ID" value="NZ_CP016094.1"/>
</dbReference>
<dbReference type="Gene3D" id="1.10.3210.10">
    <property type="entry name" value="Hypothetical protein af1432"/>
    <property type="match status" value="1"/>
</dbReference>
<name>A0A1D8AW47_9BACT</name>
<dbReference type="KEGG" id="obg:Verru16b_02172"/>